<dbReference type="InterPro" id="IPR036388">
    <property type="entry name" value="WH-like_DNA-bd_sf"/>
</dbReference>
<evidence type="ECO:0000313" key="12">
    <source>
        <dbReference type="EMBL" id="KUL20360.1"/>
    </source>
</evidence>
<evidence type="ECO:0000256" key="9">
    <source>
        <dbReference type="HAMAP-Rule" id="MF_00173"/>
    </source>
</evidence>
<evidence type="ECO:0000256" key="6">
    <source>
        <dbReference type="ARBA" id="ARBA00023015"/>
    </source>
</evidence>
<evidence type="ECO:0000259" key="11">
    <source>
        <dbReference type="Pfam" id="PF02863"/>
    </source>
</evidence>
<feature type="domain" description="Arginine repressor DNA-binding" evidence="10">
    <location>
        <begin position="1"/>
        <end position="66"/>
    </location>
</feature>
<evidence type="ECO:0000259" key="10">
    <source>
        <dbReference type="Pfam" id="PF01316"/>
    </source>
</evidence>
<keyword evidence="7 9" id="KW-0238">DNA-binding</keyword>
<dbReference type="GO" id="GO:0034618">
    <property type="term" value="F:arginine binding"/>
    <property type="evidence" value="ECO:0007669"/>
    <property type="project" value="InterPro"/>
</dbReference>
<keyword evidence="9" id="KW-0055">Arginine biosynthesis</keyword>
<dbReference type="GO" id="GO:0006526">
    <property type="term" value="P:L-arginine biosynthetic process"/>
    <property type="evidence" value="ECO:0007669"/>
    <property type="project" value="UniProtKB-UniPathway"/>
</dbReference>
<proteinExistence type="inferred from homology"/>
<dbReference type="RefSeq" id="WP_059139632.1">
    <property type="nucleotide sequence ID" value="NZ_LMBR01000238.1"/>
</dbReference>
<gene>
    <name evidence="9" type="primary">argR</name>
    <name evidence="12" type="ORF">ASB62_09430</name>
</gene>
<dbReference type="GO" id="GO:0003700">
    <property type="term" value="F:DNA-binding transcription factor activity"/>
    <property type="evidence" value="ECO:0007669"/>
    <property type="project" value="UniProtKB-UniRule"/>
</dbReference>
<organism evidence="12 13">
    <name type="scientific">Chlorobium limicola</name>
    <dbReference type="NCBI Taxonomy" id="1092"/>
    <lineage>
        <taxon>Bacteria</taxon>
        <taxon>Pseudomonadati</taxon>
        <taxon>Chlorobiota</taxon>
        <taxon>Chlorobiia</taxon>
        <taxon>Chlorobiales</taxon>
        <taxon>Chlorobiaceae</taxon>
        <taxon>Chlorobium/Pelodictyon group</taxon>
        <taxon>Chlorobium</taxon>
    </lineage>
</organism>
<dbReference type="GO" id="GO:0005737">
    <property type="term" value="C:cytoplasm"/>
    <property type="evidence" value="ECO:0007669"/>
    <property type="project" value="UniProtKB-SubCell"/>
</dbReference>
<keyword evidence="8 9" id="KW-0804">Transcription</keyword>
<dbReference type="Pfam" id="PF02863">
    <property type="entry name" value="Arg_repressor_C"/>
    <property type="match status" value="1"/>
</dbReference>
<dbReference type="GO" id="GO:1900079">
    <property type="term" value="P:regulation of arginine biosynthetic process"/>
    <property type="evidence" value="ECO:0007669"/>
    <property type="project" value="UniProtKB-UniRule"/>
</dbReference>
<evidence type="ECO:0000256" key="8">
    <source>
        <dbReference type="ARBA" id="ARBA00023163"/>
    </source>
</evidence>
<evidence type="ECO:0000256" key="4">
    <source>
        <dbReference type="ARBA" id="ARBA00021148"/>
    </source>
</evidence>
<evidence type="ECO:0000256" key="3">
    <source>
        <dbReference type="ARBA" id="ARBA00008316"/>
    </source>
</evidence>
<dbReference type="Gene3D" id="1.10.10.10">
    <property type="entry name" value="Winged helix-like DNA-binding domain superfamily/Winged helix DNA-binding domain"/>
    <property type="match status" value="1"/>
</dbReference>
<comment type="pathway">
    <text evidence="2 9">Amino-acid biosynthesis; L-arginine biosynthesis [regulation].</text>
</comment>
<evidence type="ECO:0000256" key="7">
    <source>
        <dbReference type="ARBA" id="ARBA00023125"/>
    </source>
</evidence>
<dbReference type="Pfam" id="PF01316">
    <property type="entry name" value="Arg_repressor"/>
    <property type="match status" value="1"/>
</dbReference>
<dbReference type="InterPro" id="IPR020899">
    <property type="entry name" value="Arg_repress_C"/>
</dbReference>
<dbReference type="InterPro" id="IPR001669">
    <property type="entry name" value="Arg_repress"/>
</dbReference>
<keyword evidence="9" id="KW-0028">Amino-acid biosynthesis</keyword>
<dbReference type="InterPro" id="IPR036251">
    <property type="entry name" value="Arg_repress_C_sf"/>
</dbReference>
<evidence type="ECO:0000256" key="1">
    <source>
        <dbReference type="ARBA" id="ARBA00004496"/>
    </source>
</evidence>
<dbReference type="UniPathway" id="UPA00068"/>
<name>A0A101J504_CHLLI</name>
<dbReference type="PANTHER" id="PTHR34471">
    <property type="entry name" value="ARGININE REPRESSOR"/>
    <property type="match status" value="1"/>
</dbReference>
<sequence length="148" mass="16183">MNKQVRQSKIREMLHLHEVGNQHDLIRLLEEAGIRVAQATLSRDCSELGIIRSKGLNGYRLALPEENPGNIIKGLVEVEVLSIQSNEAVVIIKTLPGRAHGVGSFLDQLKNSQILGTIAGDDTVLVIPVSVAQISQVISYIQENLSKN</sequence>
<dbReference type="HAMAP" id="MF_00173">
    <property type="entry name" value="Arg_repressor"/>
    <property type="match status" value="1"/>
</dbReference>
<dbReference type="AlphaFoldDB" id="A0A101J504"/>
<dbReference type="PRINTS" id="PR01467">
    <property type="entry name" value="ARGREPRESSOR"/>
</dbReference>
<evidence type="ECO:0000256" key="5">
    <source>
        <dbReference type="ARBA" id="ARBA00022490"/>
    </source>
</evidence>
<dbReference type="Proteomes" id="UP000053937">
    <property type="component" value="Unassembled WGS sequence"/>
</dbReference>
<dbReference type="SUPFAM" id="SSF55252">
    <property type="entry name" value="C-terminal domain of arginine repressor"/>
    <property type="match status" value="1"/>
</dbReference>
<keyword evidence="9" id="KW-0678">Repressor</keyword>
<feature type="domain" description="Arginine repressor C-terminal" evidence="11">
    <location>
        <begin position="79"/>
        <end position="142"/>
    </location>
</feature>
<keyword evidence="13" id="KW-1185">Reference proteome</keyword>
<comment type="subcellular location">
    <subcellularLocation>
        <location evidence="1 9">Cytoplasm</location>
    </subcellularLocation>
</comment>
<comment type="similarity">
    <text evidence="3 9">Belongs to the ArgR family.</text>
</comment>
<comment type="function">
    <text evidence="9">Regulates arginine biosynthesis genes.</text>
</comment>
<accession>A0A101J504</accession>
<reference evidence="12 13" key="1">
    <citation type="submission" date="2015-10" db="EMBL/GenBank/DDBJ databases">
        <title>Draft Genome Sequence of Chlorobium limicola strain Frasassi Growing under Artificial Lighting in the Frasassi Cave System.</title>
        <authorList>
            <person name="Mansor M."/>
            <person name="Macalady J."/>
        </authorList>
    </citation>
    <scope>NUCLEOTIDE SEQUENCE [LARGE SCALE GENOMIC DNA]</scope>
    <source>
        <strain evidence="12 13">Frasassi</strain>
    </source>
</reference>
<keyword evidence="5 9" id="KW-0963">Cytoplasm</keyword>
<comment type="caution">
    <text evidence="12">The sequence shown here is derived from an EMBL/GenBank/DDBJ whole genome shotgun (WGS) entry which is preliminary data.</text>
</comment>
<dbReference type="Gene3D" id="3.30.1360.40">
    <property type="match status" value="1"/>
</dbReference>
<protein>
    <recommendedName>
        <fullName evidence="4 9">Arginine repressor</fullName>
    </recommendedName>
</protein>
<dbReference type="PANTHER" id="PTHR34471:SF1">
    <property type="entry name" value="ARGININE REPRESSOR"/>
    <property type="match status" value="1"/>
</dbReference>
<evidence type="ECO:0000256" key="2">
    <source>
        <dbReference type="ARBA" id="ARBA00005040"/>
    </source>
</evidence>
<dbReference type="InterPro" id="IPR020900">
    <property type="entry name" value="Arg_repress_DNA-bd"/>
</dbReference>
<dbReference type="EMBL" id="LMBR01000238">
    <property type="protein sequence ID" value="KUL20360.1"/>
    <property type="molecule type" value="Genomic_DNA"/>
</dbReference>
<dbReference type="InterPro" id="IPR036390">
    <property type="entry name" value="WH_DNA-bd_sf"/>
</dbReference>
<dbReference type="SUPFAM" id="SSF46785">
    <property type="entry name" value="Winged helix' DNA-binding domain"/>
    <property type="match status" value="1"/>
</dbReference>
<dbReference type="GO" id="GO:0003677">
    <property type="term" value="F:DNA binding"/>
    <property type="evidence" value="ECO:0007669"/>
    <property type="project" value="UniProtKB-KW"/>
</dbReference>
<evidence type="ECO:0000313" key="13">
    <source>
        <dbReference type="Proteomes" id="UP000053937"/>
    </source>
</evidence>
<keyword evidence="6 9" id="KW-0805">Transcription regulation</keyword>
<dbReference type="OrthoDB" id="9807089at2"/>
<dbReference type="GO" id="GO:0051259">
    <property type="term" value="P:protein complex oligomerization"/>
    <property type="evidence" value="ECO:0007669"/>
    <property type="project" value="InterPro"/>
</dbReference>